<dbReference type="Pfam" id="PF23325">
    <property type="entry name" value="TPR_28"/>
    <property type="match status" value="1"/>
</dbReference>
<protein>
    <recommendedName>
        <fullName evidence="2">GBF1-like tetratricopeptide repeats domain-containing protein</fullName>
    </recommendedName>
</protein>
<keyword evidence="4" id="KW-1185">Reference proteome</keyword>
<dbReference type="PANTHER" id="PTHR10663">
    <property type="entry name" value="GUANYL-NUCLEOTIDE EXCHANGE FACTOR"/>
    <property type="match status" value="1"/>
</dbReference>
<evidence type="ECO:0000313" key="3">
    <source>
        <dbReference type="EMBL" id="CAD7625252.1"/>
    </source>
</evidence>
<dbReference type="OrthoDB" id="10258608at2759"/>
<evidence type="ECO:0000313" key="4">
    <source>
        <dbReference type="Proteomes" id="UP000759131"/>
    </source>
</evidence>
<organism evidence="3">
    <name type="scientific">Medioppia subpectinata</name>
    <dbReference type="NCBI Taxonomy" id="1979941"/>
    <lineage>
        <taxon>Eukaryota</taxon>
        <taxon>Metazoa</taxon>
        <taxon>Ecdysozoa</taxon>
        <taxon>Arthropoda</taxon>
        <taxon>Chelicerata</taxon>
        <taxon>Arachnida</taxon>
        <taxon>Acari</taxon>
        <taxon>Acariformes</taxon>
        <taxon>Sarcoptiformes</taxon>
        <taxon>Oribatida</taxon>
        <taxon>Brachypylina</taxon>
        <taxon>Oppioidea</taxon>
        <taxon>Oppiidae</taxon>
        <taxon>Medioppia</taxon>
    </lineage>
</organism>
<sequence length="354" mass="39021">MGQPKFSSVTETCALRLLDLMHYFHLNAALTVENNSSEFLWSALWCPLLQGIALFCCDSRRPVRTCALTFLQRALLLHDLKVLSASQWENCFNKVLFPLLSKLLEPINMCDPIGMDETRMRTTNLLCKKEAIPESLKNILLVMETAGCFNDTLAAITWDRIATFLPHLHQDLLPPQINANAEDNTNNTQTGVGGDETAPLRSNELPPVESPTPPLPPAVPLPPQPPYEHSNQITSQTVDPNVTPVPAVGLHMAAVPPYLQTVIPNSTFIDMEEGHRQPLFTPVVAAHQQPAPQPVYHPMPTYPGTIEPFVPPPTGVPNAPPTVATAQQQHPHHPPNAQVLSAYPWPAPSDQKNY</sequence>
<accession>A0A7R9KLY6</accession>
<proteinExistence type="predicted"/>
<dbReference type="PANTHER" id="PTHR10663:SF388">
    <property type="entry name" value="GOLGI-SPECIFIC BREFELDIN A-RESISTANCE GUANINE NUCLEOTIDE EXCHANGE FACTOR 1"/>
    <property type="match status" value="1"/>
</dbReference>
<gene>
    <name evidence="3" type="ORF">OSB1V03_LOCUS5687</name>
</gene>
<feature type="region of interest" description="Disordered" evidence="1">
    <location>
        <begin position="177"/>
        <end position="236"/>
    </location>
</feature>
<evidence type="ECO:0000256" key="1">
    <source>
        <dbReference type="SAM" id="MobiDB-lite"/>
    </source>
</evidence>
<dbReference type="Proteomes" id="UP000759131">
    <property type="component" value="Unassembled WGS sequence"/>
</dbReference>
<feature type="compositionally biased region" description="Pro residues" evidence="1">
    <location>
        <begin position="208"/>
        <end position="226"/>
    </location>
</feature>
<feature type="region of interest" description="Disordered" evidence="1">
    <location>
        <begin position="313"/>
        <end position="354"/>
    </location>
</feature>
<dbReference type="EMBL" id="OC857483">
    <property type="protein sequence ID" value="CAD7625252.1"/>
    <property type="molecule type" value="Genomic_DNA"/>
</dbReference>
<dbReference type="AlphaFoldDB" id="A0A7R9KLY6"/>
<dbReference type="InterPro" id="IPR056604">
    <property type="entry name" value="GBF1-like_TPR"/>
</dbReference>
<name>A0A7R9KLY6_9ACAR</name>
<dbReference type="EMBL" id="CAJPIZ010002908">
    <property type="protein sequence ID" value="CAG2105682.1"/>
    <property type="molecule type" value="Genomic_DNA"/>
</dbReference>
<feature type="domain" description="GBF1-like tetratricopeptide repeats" evidence="2">
    <location>
        <begin position="41"/>
        <end position="128"/>
    </location>
</feature>
<reference evidence="3" key="1">
    <citation type="submission" date="2020-11" db="EMBL/GenBank/DDBJ databases">
        <authorList>
            <person name="Tran Van P."/>
        </authorList>
    </citation>
    <scope>NUCLEOTIDE SEQUENCE</scope>
</reference>
<evidence type="ECO:0000259" key="2">
    <source>
        <dbReference type="Pfam" id="PF23325"/>
    </source>
</evidence>
<feature type="compositionally biased region" description="Polar residues" evidence="1">
    <location>
        <begin position="177"/>
        <end position="190"/>
    </location>
</feature>